<comment type="caution">
    <text evidence="3">The sequence shown here is derived from an EMBL/GenBank/DDBJ whole genome shotgun (WGS) entry which is preliminary data.</text>
</comment>
<feature type="domain" description="GED" evidence="2">
    <location>
        <begin position="328"/>
        <end position="419"/>
    </location>
</feature>
<dbReference type="EMBL" id="JAGPXD010000001">
    <property type="protein sequence ID" value="KAH7376066.1"/>
    <property type="molecule type" value="Genomic_DNA"/>
</dbReference>
<accession>A0A8K0X8M1</accession>
<sequence length="572" mass="64026">MNRYDSLRSHAVRFYLDTTEDAFFRGEPWSSQQSQLSVVALRKHLGRFLYDHIRRATPRIIADIQLQLSDRRDKLSRPEQPQVASGSPRVRLTAAAQRFRDLVADGIKGHYADPFFGGFESHDRKLRAQLRNWNRAIRHILRAHGSTYDVVEQQENMPGSDQRHEMPLYLAELVRVDEFPAPKIITRADLVAKLEHQAAMNQGMGLPGFPSMEIATRLFQEQTKQWEPLAAQHLDNVLSTVRDFVEQAVIEATGPSNERVRAAILSIRVEPFFEVKRKVLSARLKEILRPFKESYAMALDVVFLEAMQDIANRSTRQTFTSSTNSFGTDFLVDAVQTCCEMSLRTFTDNLVNLVIESCLVRELENIFNPSLVAAMSDKKLSAFEAGEETGIHDLPRLRFDVSLLENALQKCQHHFPRWLRLRQNKSPQTTIPPIGNGLAASRHAPQTTITTLSRTVQGSNPVVESSNPASLQAPASTSNTIAPTPKVQESEPSPSVPASSELAASGRPPADTQTSPSGPSTKIRRTVLPPRTAVRLLALHRPLPKLKLPAPRHHSAQRSHCHLSSSPGFSPR</sequence>
<feature type="compositionally biased region" description="Low complexity" evidence="1">
    <location>
        <begin position="490"/>
        <end position="505"/>
    </location>
</feature>
<dbReference type="Gene3D" id="1.20.120.1240">
    <property type="entry name" value="Dynamin, middle domain"/>
    <property type="match status" value="1"/>
</dbReference>
<dbReference type="Proteomes" id="UP000813385">
    <property type="component" value="Unassembled WGS sequence"/>
</dbReference>
<feature type="compositionally biased region" description="Polar residues" evidence="1">
    <location>
        <begin position="511"/>
        <end position="520"/>
    </location>
</feature>
<evidence type="ECO:0000259" key="2">
    <source>
        <dbReference type="PROSITE" id="PS51388"/>
    </source>
</evidence>
<keyword evidence="4" id="KW-1185">Reference proteome</keyword>
<feature type="compositionally biased region" description="Polar residues" evidence="1">
    <location>
        <begin position="562"/>
        <end position="572"/>
    </location>
</feature>
<name>A0A8K0X8M1_9PEZI</name>
<gene>
    <name evidence="3" type="ORF">B0T11DRAFT_16436</name>
</gene>
<protein>
    <recommendedName>
        <fullName evidence="2">GED domain-containing protein</fullName>
    </recommendedName>
</protein>
<evidence type="ECO:0000313" key="3">
    <source>
        <dbReference type="EMBL" id="KAH7376066.1"/>
    </source>
</evidence>
<organism evidence="3 4">
    <name type="scientific">Plectosphaerella cucumerina</name>
    <dbReference type="NCBI Taxonomy" id="40658"/>
    <lineage>
        <taxon>Eukaryota</taxon>
        <taxon>Fungi</taxon>
        <taxon>Dikarya</taxon>
        <taxon>Ascomycota</taxon>
        <taxon>Pezizomycotina</taxon>
        <taxon>Sordariomycetes</taxon>
        <taxon>Hypocreomycetidae</taxon>
        <taxon>Glomerellales</taxon>
        <taxon>Plectosphaerellaceae</taxon>
        <taxon>Plectosphaerella</taxon>
    </lineage>
</organism>
<feature type="region of interest" description="Disordered" evidence="1">
    <location>
        <begin position="454"/>
        <end position="529"/>
    </location>
</feature>
<feature type="compositionally biased region" description="Polar residues" evidence="1">
    <location>
        <begin position="454"/>
        <end position="482"/>
    </location>
</feature>
<dbReference type="InterPro" id="IPR020850">
    <property type="entry name" value="GED_dom"/>
</dbReference>
<evidence type="ECO:0000313" key="4">
    <source>
        <dbReference type="Proteomes" id="UP000813385"/>
    </source>
</evidence>
<dbReference type="AlphaFoldDB" id="A0A8K0X8M1"/>
<feature type="compositionally biased region" description="Basic residues" evidence="1">
    <location>
        <begin position="550"/>
        <end position="561"/>
    </location>
</feature>
<dbReference type="Gene3D" id="3.40.50.300">
    <property type="entry name" value="P-loop containing nucleotide triphosphate hydrolases"/>
    <property type="match status" value="1"/>
</dbReference>
<feature type="region of interest" description="Disordered" evidence="1">
    <location>
        <begin position="544"/>
        <end position="572"/>
    </location>
</feature>
<dbReference type="InterPro" id="IPR027417">
    <property type="entry name" value="P-loop_NTPase"/>
</dbReference>
<evidence type="ECO:0000256" key="1">
    <source>
        <dbReference type="SAM" id="MobiDB-lite"/>
    </source>
</evidence>
<dbReference type="OrthoDB" id="415706at2759"/>
<reference evidence="3" key="1">
    <citation type="journal article" date="2021" name="Nat. Commun.">
        <title>Genetic determinants of endophytism in the Arabidopsis root mycobiome.</title>
        <authorList>
            <person name="Mesny F."/>
            <person name="Miyauchi S."/>
            <person name="Thiergart T."/>
            <person name="Pickel B."/>
            <person name="Atanasova L."/>
            <person name="Karlsson M."/>
            <person name="Huettel B."/>
            <person name="Barry K.W."/>
            <person name="Haridas S."/>
            <person name="Chen C."/>
            <person name="Bauer D."/>
            <person name="Andreopoulos W."/>
            <person name="Pangilinan J."/>
            <person name="LaButti K."/>
            <person name="Riley R."/>
            <person name="Lipzen A."/>
            <person name="Clum A."/>
            <person name="Drula E."/>
            <person name="Henrissat B."/>
            <person name="Kohler A."/>
            <person name="Grigoriev I.V."/>
            <person name="Martin F.M."/>
            <person name="Hacquard S."/>
        </authorList>
    </citation>
    <scope>NUCLEOTIDE SEQUENCE</scope>
    <source>
        <strain evidence="3">MPI-CAGE-AT-0016</strain>
    </source>
</reference>
<dbReference type="PROSITE" id="PS51388">
    <property type="entry name" value="GED"/>
    <property type="match status" value="1"/>
</dbReference>
<proteinExistence type="predicted"/>